<comment type="caution">
    <text evidence="16">The sequence shown here is derived from an EMBL/GenBank/DDBJ whole genome shotgun (WGS) entry which is preliminary data.</text>
</comment>
<evidence type="ECO:0000256" key="3">
    <source>
        <dbReference type="ARBA" id="ARBA00022553"/>
    </source>
</evidence>
<dbReference type="SUPFAM" id="SSF81653">
    <property type="entry name" value="Calcium ATPase, transduction domain A"/>
    <property type="match status" value="1"/>
</dbReference>
<dbReference type="InterPro" id="IPR036412">
    <property type="entry name" value="HAD-like_sf"/>
</dbReference>
<evidence type="ECO:0000256" key="2">
    <source>
        <dbReference type="ARBA" id="ARBA00006000"/>
    </source>
</evidence>
<comment type="catalytic activity">
    <reaction evidence="12 13">
        <text>ATP + H2O = ADP + phosphate + H(+)</text>
        <dbReference type="Rhea" id="RHEA:13065"/>
        <dbReference type="ChEBI" id="CHEBI:15377"/>
        <dbReference type="ChEBI" id="CHEBI:15378"/>
        <dbReference type="ChEBI" id="CHEBI:30616"/>
        <dbReference type="ChEBI" id="CHEBI:43474"/>
        <dbReference type="ChEBI" id="CHEBI:456216"/>
    </reaction>
</comment>
<dbReference type="PROSITE" id="PS00154">
    <property type="entry name" value="ATPASE_E1_E2"/>
    <property type="match status" value="1"/>
</dbReference>
<evidence type="ECO:0000256" key="11">
    <source>
        <dbReference type="ARBA" id="ARBA00023136"/>
    </source>
</evidence>
<evidence type="ECO:0000256" key="4">
    <source>
        <dbReference type="ARBA" id="ARBA00022692"/>
    </source>
</evidence>
<dbReference type="InterPro" id="IPR018303">
    <property type="entry name" value="ATPase_P-typ_P_site"/>
</dbReference>
<proteinExistence type="inferred from homology"/>
<evidence type="ECO:0000313" key="16">
    <source>
        <dbReference type="EMBL" id="KAK9876238.1"/>
    </source>
</evidence>
<dbReference type="PRINTS" id="PR00119">
    <property type="entry name" value="CATATPASE"/>
</dbReference>
<feature type="transmembrane region" description="Helical" evidence="13">
    <location>
        <begin position="1004"/>
        <end position="1024"/>
    </location>
</feature>
<accession>A0AAW1U5C7</accession>
<evidence type="ECO:0000256" key="5">
    <source>
        <dbReference type="ARBA" id="ARBA00022723"/>
    </source>
</evidence>
<dbReference type="Pfam" id="PF12409">
    <property type="entry name" value="P5-ATPase"/>
    <property type="match status" value="1"/>
</dbReference>
<evidence type="ECO:0000259" key="14">
    <source>
        <dbReference type="Pfam" id="PF00122"/>
    </source>
</evidence>
<dbReference type="EMBL" id="JARQZJ010000036">
    <property type="protein sequence ID" value="KAK9876238.1"/>
    <property type="molecule type" value="Genomic_DNA"/>
</dbReference>
<gene>
    <name evidence="16" type="ORF">WA026_012539</name>
</gene>
<dbReference type="FunFam" id="1.20.1110.10:FF:000023">
    <property type="entry name" value="Cation-transporting ATPase"/>
    <property type="match status" value="1"/>
</dbReference>
<keyword evidence="8 13" id="KW-0460">Magnesium</keyword>
<feature type="transmembrane region" description="Helical" evidence="13">
    <location>
        <begin position="1077"/>
        <end position="1096"/>
    </location>
</feature>
<sequence>MVLGEDDQMEFVGFKLNKLKNYMTLIFYILTGGLLRLFLHWYPQIKLYATHSACSLEVAEKVMIVDIYKTKFKSYFVKEVQTRTAVINSKEEIQEPINGMYTYSKKNLTVHLENGKILELPSVRTFKCKKILYVWDPEQKLFQRLVGLNSGKCNSDFHLCKGIDKEVQELGRIIYGPNEINIPVKSLLTLLILEALTPFYIFQVFSILIWLAESYYYYGIAIVLMSVYGISSSIIQTRTNQQNLKGTVFSEGKVSVCRGNDNFEEIKTSELVPGDLIALPPEGCNMQCDAILLTGNCVVNESMLTGESVPVHKTPLPNDRNQYRIKEDSAHTLFCGTTILQTKYCGNRETLAVVIRTGYLTTKGELVRSILYPPPADFKFEQDSYKFIIILGVIATLGLIYTVVTKSSRQLPFWDIAIKSLDLVTIAIPPALPAAMTIGKLYAQERLKKKRIYCINSRVINVSGSVNCVCFDKTGTLTEDELDLWGVQPMKEGNLDIPVRDIKSLSVDTPLFKGMLTCHTLSVLDGKICGDPLDLKMFNSTGWHYEETHEDYYKDKDFVPEGVVHSGPTHNSYSNDRIEIYLQFPFVSALQRASIICKDAIENSNFEVYCKGSPETIVALSKPHSVPDDIFHKLKLFTTKGYRVIAMGTKTLHLEEKQIAKLTRDQIESDLIFLGLIILENRLKIETSGVIKTLNNAGLKIIMITGDNIQTAVSVGKECGIVRSDSLIIDVIATYSSKEGPSIKYYPFHTDVYESTKSITDQFSPKVNDTEIMDEKYQFVLNGRSWSNIVEYFPEIVPNIVKNGAVFSRMSARQKQQVIENLKNLGYYVAMCGDGANDCAALTAAHLGISLSEAEASIAAPFTAKEPNISCVPKIIREGRAALLTSFGVFKFMVCGSLTEFFSTTILYGIDCNLSSMQFLFMDIFLQLNLVSFFGNTEACEKLYHKPPLTSLLSFIPIISMVLFMVQTVGFQIFSFYFIRYFDWYRPFDYIPHVSSVSGCQENYSIFVIAMFQYITMAIIFSKGKPYRLSIYTNKIFTFLLFTVTVLCIYMSVYPPYWIINLLEMQVPPEMEARWEFLTIALANFGVALFVEEFLIDKMLDKIIFPSLERYRLMTKNENSDLIRNWFYHNKTVIRNINERTDGIMLNKKQSRISEDNDKVIITTC</sequence>
<dbReference type="SFLD" id="SFLDG00002">
    <property type="entry name" value="C1.7:_P-type_atpase_like"/>
    <property type="match status" value="1"/>
</dbReference>
<dbReference type="GO" id="GO:0019829">
    <property type="term" value="F:ATPase-coupled monoatomic cation transmembrane transporter activity"/>
    <property type="evidence" value="ECO:0007669"/>
    <property type="project" value="UniProtKB-UniRule"/>
</dbReference>
<dbReference type="InterPro" id="IPR001757">
    <property type="entry name" value="P_typ_ATPase"/>
</dbReference>
<evidence type="ECO:0000256" key="1">
    <source>
        <dbReference type="ARBA" id="ARBA00004141"/>
    </source>
</evidence>
<dbReference type="AlphaFoldDB" id="A0AAW1U5C7"/>
<dbReference type="InterPro" id="IPR006544">
    <property type="entry name" value="P-type_TPase_V"/>
</dbReference>
<dbReference type="EC" id="7.2.2.-" evidence="13"/>
<dbReference type="SFLD" id="SFLDF00027">
    <property type="entry name" value="p-type_atpase"/>
    <property type="match status" value="1"/>
</dbReference>
<feature type="transmembrane region" description="Helical" evidence="13">
    <location>
        <begin position="215"/>
        <end position="235"/>
    </location>
</feature>
<dbReference type="Pfam" id="PF00122">
    <property type="entry name" value="E1-E2_ATPase"/>
    <property type="match status" value="1"/>
</dbReference>
<dbReference type="Gene3D" id="2.70.150.10">
    <property type="entry name" value="Calcium-transporting ATPase, cytoplasmic transduction domain A"/>
    <property type="match status" value="1"/>
</dbReference>
<keyword evidence="4 13" id="KW-0812">Transmembrane</keyword>
<feature type="domain" description="P-type ATPase A" evidence="14">
    <location>
        <begin position="253"/>
        <end position="370"/>
    </location>
</feature>
<comment type="similarity">
    <text evidence="2 13">Belongs to the cation transport ATPase (P-type) (TC 3.A.3) family. Type V subfamily.</text>
</comment>
<comment type="subcellular location">
    <subcellularLocation>
        <location evidence="1 13">Membrane</location>
        <topology evidence="1 13">Multi-pass membrane protein</topology>
    </subcellularLocation>
</comment>
<evidence type="ECO:0000259" key="15">
    <source>
        <dbReference type="Pfam" id="PF12409"/>
    </source>
</evidence>
<dbReference type="SUPFAM" id="SSF56784">
    <property type="entry name" value="HAD-like"/>
    <property type="match status" value="1"/>
</dbReference>
<dbReference type="SUPFAM" id="SSF81665">
    <property type="entry name" value="Calcium ATPase, transmembrane domain M"/>
    <property type="match status" value="1"/>
</dbReference>
<keyword evidence="6 13" id="KW-0547">Nucleotide-binding</keyword>
<dbReference type="GO" id="GO:0016887">
    <property type="term" value="F:ATP hydrolysis activity"/>
    <property type="evidence" value="ECO:0007669"/>
    <property type="project" value="InterPro"/>
</dbReference>
<feature type="transmembrane region" description="Helical" evidence="13">
    <location>
        <begin position="22"/>
        <end position="39"/>
    </location>
</feature>
<dbReference type="InterPro" id="IPR044492">
    <property type="entry name" value="P_typ_ATPase_HD_dom"/>
</dbReference>
<dbReference type="Proteomes" id="UP001431783">
    <property type="component" value="Unassembled WGS sequence"/>
</dbReference>
<dbReference type="Gene3D" id="3.40.1110.10">
    <property type="entry name" value="Calcium-transporting ATPase, cytoplasmic domain N"/>
    <property type="match status" value="1"/>
</dbReference>
<dbReference type="InterPro" id="IPR023299">
    <property type="entry name" value="ATPase_P-typ_cyto_dom_N"/>
</dbReference>
<evidence type="ECO:0000256" key="8">
    <source>
        <dbReference type="ARBA" id="ARBA00022842"/>
    </source>
</evidence>
<keyword evidence="10 13" id="KW-1133">Transmembrane helix</keyword>
<keyword evidence="3" id="KW-0597">Phosphoprotein</keyword>
<dbReference type="InterPro" id="IPR023214">
    <property type="entry name" value="HAD_sf"/>
</dbReference>
<dbReference type="InterPro" id="IPR023298">
    <property type="entry name" value="ATPase_P-typ_TM_dom_sf"/>
</dbReference>
<keyword evidence="9 13" id="KW-1278">Translocase</keyword>
<feature type="transmembrane region" description="Helical" evidence="13">
    <location>
        <begin position="187"/>
        <end position="209"/>
    </location>
</feature>
<feature type="transmembrane region" description="Helical" evidence="13">
    <location>
        <begin position="916"/>
        <end position="934"/>
    </location>
</feature>
<dbReference type="InterPro" id="IPR059000">
    <property type="entry name" value="ATPase_P-type_domA"/>
</dbReference>
<dbReference type="GO" id="GO:0016020">
    <property type="term" value="C:membrane"/>
    <property type="evidence" value="ECO:0007669"/>
    <property type="project" value="UniProtKB-SubCell"/>
</dbReference>
<keyword evidence="17" id="KW-1185">Reference proteome</keyword>
<dbReference type="InterPro" id="IPR008250">
    <property type="entry name" value="ATPase_P-typ_transduc_dom_A_sf"/>
</dbReference>
<feature type="transmembrane region" description="Helical" evidence="13">
    <location>
        <begin position="424"/>
        <end position="443"/>
    </location>
</feature>
<evidence type="ECO:0000256" key="7">
    <source>
        <dbReference type="ARBA" id="ARBA00022840"/>
    </source>
</evidence>
<feature type="transmembrane region" description="Helical" evidence="13">
    <location>
        <begin position="955"/>
        <end position="979"/>
    </location>
</feature>
<evidence type="ECO:0000313" key="17">
    <source>
        <dbReference type="Proteomes" id="UP001431783"/>
    </source>
</evidence>
<evidence type="ECO:0000256" key="10">
    <source>
        <dbReference type="ARBA" id="ARBA00022989"/>
    </source>
</evidence>
<keyword evidence="5 13" id="KW-0479">Metal-binding</keyword>
<dbReference type="SFLD" id="SFLDS00003">
    <property type="entry name" value="Haloacid_Dehalogenase"/>
    <property type="match status" value="1"/>
</dbReference>
<dbReference type="PANTHER" id="PTHR45630:SF8">
    <property type="entry name" value="CATION-TRANSPORTING ATPASE"/>
    <property type="match status" value="1"/>
</dbReference>
<feature type="transmembrane region" description="Helical" evidence="13">
    <location>
        <begin position="883"/>
        <end position="910"/>
    </location>
</feature>
<dbReference type="NCBIfam" id="TIGR01657">
    <property type="entry name" value="P-ATPase-V"/>
    <property type="match status" value="1"/>
</dbReference>
<dbReference type="Gene3D" id="3.40.50.1000">
    <property type="entry name" value="HAD superfamily/HAD-like"/>
    <property type="match status" value="1"/>
</dbReference>
<dbReference type="FunFam" id="3.40.50.1000:FF:000068">
    <property type="entry name" value="Cation-transporting ATPase"/>
    <property type="match status" value="1"/>
</dbReference>
<name>A0AAW1U5C7_9CUCU</name>
<dbReference type="GO" id="GO:0015203">
    <property type="term" value="F:polyamine transmembrane transporter activity"/>
    <property type="evidence" value="ECO:0007669"/>
    <property type="project" value="TreeGrafter"/>
</dbReference>
<feature type="transmembrane region" description="Helical" evidence="13">
    <location>
        <begin position="1036"/>
        <end position="1057"/>
    </location>
</feature>
<evidence type="ECO:0000256" key="6">
    <source>
        <dbReference type="ARBA" id="ARBA00022741"/>
    </source>
</evidence>
<dbReference type="NCBIfam" id="TIGR01494">
    <property type="entry name" value="ATPase_P-type"/>
    <property type="match status" value="2"/>
</dbReference>
<dbReference type="PANTHER" id="PTHR45630">
    <property type="entry name" value="CATION-TRANSPORTING ATPASE-RELATED"/>
    <property type="match status" value="1"/>
</dbReference>
<protein>
    <recommendedName>
        <fullName evidence="13">Cation-transporting ATPase</fullName>
        <ecNumber evidence="13">7.2.2.-</ecNumber>
    </recommendedName>
</protein>
<reference evidence="16 17" key="1">
    <citation type="submission" date="2023-03" db="EMBL/GenBank/DDBJ databases">
        <title>Genome insight into feeding habits of ladybird beetles.</title>
        <authorList>
            <person name="Li H.-S."/>
            <person name="Huang Y.-H."/>
            <person name="Pang H."/>
        </authorList>
    </citation>
    <scope>NUCLEOTIDE SEQUENCE [LARGE SCALE GENOMIC DNA]</scope>
    <source>
        <strain evidence="16">SYSU_2023b</strain>
        <tissue evidence="16">Whole body</tissue>
    </source>
</reference>
<organism evidence="16 17">
    <name type="scientific">Henosepilachna vigintioctopunctata</name>
    <dbReference type="NCBI Taxonomy" id="420089"/>
    <lineage>
        <taxon>Eukaryota</taxon>
        <taxon>Metazoa</taxon>
        <taxon>Ecdysozoa</taxon>
        <taxon>Arthropoda</taxon>
        <taxon>Hexapoda</taxon>
        <taxon>Insecta</taxon>
        <taxon>Pterygota</taxon>
        <taxon>Neoptera</taxon>
        <taxon>Endopterygota</taxon>
        <taxon>Coleoptera</taxon>
        <taxon>Polyphaga</taxon>
        <taxon>Cucujiformia</taxon>
        <taxon>Coccinelloidea</taxon>
        <taxon>Coccinellidae</taxon>
        <taxon>Epilachninae</taxon>
        <taxon>Epilachnini</taxon>
        <taxon>Henosepilachna</taxon>
    </lineage>
</organism>
<feature type="transmembrane region" description="Helical" evidence="13">
    <location>
        <begin position="387"/>
        <end position="404"/>
    </location>
</feature>
<evidence type="ECO:0000256" key="13">
    <source>
        <dbReference type="RuleBase" id="RU362082"/>
    </source>
</evidence>
<evidence type="ECO:0000256" key="9">
    <source>
        <dbReference type="ARBA" id="ARBA00022967"/>
    </source>
</evidence>
<dbReference type="SUPFAM" id="SSF81660">
    <property type="entry name" value="Metal cation-transporting ATPase, ATP-binding domain N"/>
    <property type="match status" value="1"/>
</dbReference>
<dbReference type="GO" id="GO:0005524">
    <property type="term" value="F:ATP binding"/>
    <property type="evidence" value="ECO:0007669"/>
    <property type="project" value="UniProtKB-UniRule"/>
</dbReference>
<dbReference type="GO" id="GO:0140358">
    <property type="term" value="F:P-type transmembrane transporter activity"/>
    <property type="evidence" value="ECO:0007669"/>
    <property type="project" value="InterPro"/>
</dbReference>
<dbReference type="InterPro" id="IPR047819">
    <property type="entry name" value="P5A-ATPase_N"/>
</dbReference>
<keyword evidence="7 13" id="KW-0067">ATP-binding</keyword>
<dbReference type="GO" id="GO:0006874">
    <property type="term" value="P:intracellular calcium ion homeostasis"/>
    <property type="evidence" value="ECO:0007669"/>
    <property type="project" value="TreeGrafter"/>
</dbReference>
<feature type="domain" description="P5B-type ATPase N-terminal" evidence="15">
    <location>
        <begin position="5"/>
        <end position="136"/>
    </location>
</feature>
<evidence type="ECO:0000256" key="12">
    <source>
        <dbReference type="ARBA" id="ARBA00049360"/>
    </source>
</evidence>
<dbReference type="Pfam" id="PF13246">
    <property type="entry name" value="Cation_ATPase"/>
    <property type="match status" value="1"/>
</dbReference>
<keyword evidence="11 13" id="KW-0472">Membrane</keyword>
<dbReference type="GO" id="GO:0046872">
    <property type="term" value="F:metal ion binding"/>
    <property type="evidence" value="ECO:0007669"/>
    <property type="project" value="UniProtKB-UniRule"/>
</dbReference>